<name>A0ABT0KPR3_9GAMM</name>
<keyword evidence="1" id="KW-0732">Signal</keyword>
<dbReference type="Proteomes" id="UP001202134">
    <property type="component" value="Unassembled WGS sequence"/>
</dbReference>
<evidence type="ECO:0000313" key="3">
    <source>
        <dbReference type="EMBL" id="MCL1045840.1"/>
    </source>
</evidence>
<sequence length="196" mass="21128">MKKWLKVLPIALLSTSLMSAASFAADWQVKQGHSKVSFISIKKGDIAEVHDFKKVSGSLTPEGAFNLSIDLVSVDTGVEIRDERMQTMLFEVAKFPELGLSAVVNPKLLADLSVGSTLVTQIDGTIELHGKSRQITFDVLVAKLSDKKMVVSSMAPVIIQANDFDLVEGVNKLREVAGLSSISLAVPVSFVLTLSQ</sequence>
<dbReference type="PANTHER" id="PTHR34406:SF1">
    <property type="entry name" value="PROTEIN YCEI"/>
    <property type="match status" value="1"/>
</dbReference>
<proteinExistence type="predicted"/>
<dbReference type="RefSeq" id="WP_198589560.1">
    <property type="nucleotide sequence ID" value="NZ_JAKIKU010000005.1"/>
</dbReference>
<dbReference type="InterPro" id="IPR007372">
    <property type="entry name" value="Lipid/polyisoprenoid-bd_YceI"/>
</dbReference>
<gene>
    <name evidence="3" type="ORF">L2737_10940</name>
</gene>
<protein>
    <submittedName>
        <fullName evidence="3">YceI family protein</fullName>
    </submittedName>
</protein>
<dbReference type="EMBL" id="JAKIKU010000005">
    <property type="protein sequence ID" value="MCL1045840.1"/>
    <property type="molecule type" value="Genomic_DNA"/>
</dbReference>
<dbReference type="Pfam" id="PF04264">
    <property type="entry name" value="YceI"/>
    <property type="match status" value="1"/>
</dbReference>
<accession>A0ABT0KPR3</accession>
<feature type="chain" id="PRO_5045326289" evidence="1">
    <location>
        <begin position="25"/>
        <end position="196"/>
    </location>
</feature>
<evidence type="ECO:0000259" key="2">
    <source>
        <dbReference type="SMART" id="SM00867"/>
    </source>
</evidence>
<dbReference type="SMART" id="SM00867">
    <property type="entry name" value="YceI"/>
    <property type="match status" value="1"/>
</dbReference>
<dbReference type="InterPro" id="IPR027016">
    <property type="entry name" value="UCP029811"/>
</dbReference>
<keyword evidence="4" id="KW-1185">Reference proteome</keyword>
<dbReference type="PANTHER" id="PTHR34406">
    <property type="entry name" value="PROTEIN YCEI"/>
    <property type="match status" value="1"/>
</dbReference>
<evidence type="ECO:0000256" key="1">
    <source>
        <dbReference type="SAM" id="SignalP"/>
    </source>
</evidence>
<organism evidence="3 4">
    <name type="scientific">Shewanella electrodiphila</name>
    <dbReference type="NCBI Taxonomy" id="934143"/>
    <lineage>
        <taxon>Bacteria</taxon>
        <taxon>Pseudomonadati</taxon>
        <taxon>Pseudomonadota</taxon>
        <taxon>Gammaproteobacteria</taxon>
        <taxon>Alteromonadales</taxon>
        <taxon>Shewanellaceae</taxon>
        <taxon>Shewanella</taxon>
    </lineage>
</organism>
<dbReference type="PIRSF" id="PIRSF029811">
    <property type="entry name" value="UCP029811"/>
    <property type="match status" value="1"/>
</dbReference>
<dbReference type="Gene3D" id="2.40.128.110">
    <property type="entry name" value="Lipid/polyisoprenoid-binding, YceI-like"/>
    <property type="match status" value="1"/>
</dbReference>
<reference evidence="3 4" key="1">
    <citation type="submission" date="2022-01" db="EMBL/GenBank/DDBJ databases">
        <title>Whole genome-based taxonomy of the Shewanellaceae.</title>
        <authorList>
            <person name="Martin-Rodriguez A.J."/>
        </authorList>
    </citation>
    <scope>NUCLEOTIDE SEQUENCE [LARGE SCALE GENOMIC DNA]</scope>
    <source>
        <strain evidence="3 4">DSM 24955</strain>
    </source>
</reference>
<evidence type="ECO:0000313" key="4">
    <source>
        <dbReference type="Proteomes" id="UP001202134"/>
    </source>
</evidence>
<dbReference type="SUPFAM" id="SSF101874">
    <property type="entry name" value="YceI-like"/>
    <property type="match status" value="1"/>
</dbReference>
<feature type="signal peptide" evidence="1">
    <location>
        <begin position="1"/>
        <end position="24"/>
    </location>
</feature>
<feature type="domain" description="Lipid/polyisoprenoid-binding YceI-like" evidence="2">
    <location>
        <begin position="26"/>
        <end position="195"/>
    </location>
</feature>
<comment type="caution">
    <text evidence="3">The sequence shown here is derived from an EMBL/GenBank/DDBJ whole genome shotgun (WGS) entry which is preliminary data.</text>
</comment>
<dbReference type="InterPro" id="IPR036761">
    <property type="entry name" value="TTHA0802/YceI-like_sf"/>
</dbReference>